<evidence type="ECO:0000313" key="1">
    <source>
        <dbReference type="EMBL" id="ROT42212.1"/>
    </source>
</evidence>
<gene>
    <name evidence="1" type="ORF">SODALDRAFT_326388</name>
</gene>
<dbReference type="AlphaFoldDB" id="A0A3N2Q629"/>
<evidence type="ECO:0000313" key="2">
    <source>
        <dbReference type="Proteomes" id="UP000272025"/>
    </source>
</evidence>
<keyword evidence="2" id="KW-1185">Reference proteome</keyword>
<accession>A0A3N2Q629</accession>
<dbReference type="GeneID" id="39578630"/>
<proteinExistence type="predicted"/>
<reference evidence="1 2" key="1">
    <citation type="journal article" date="2018" name="Mol. Ecol.">
        <title>The obligate alkalophilic soda-lake fungus Sodiomyces alkalinus has shifted to a protein diet.</title>
        <authorList>
            <person name="Grum-Grzhimaylo A.A."/>
            <person name="Falkoski D.L."/>
            <person name="van den Heuvel J."/>
            <person name="Valero-Jimenez C.A."/>
            <person name="Min B."/>
            <person name="Choi I.G."/>
            <person name="Lipzen A."/>
            <person name="Daum C.G."/>
            <person name="Aanen D.K."/>
            <person name="Tsang A."/>
            <person name="Henrissat B."/>
            <person name="Bilanenko E.N."/>
            <person name="de Vries R.P."/>
            <person name="van Kan J.A.L."/>
            <person name="Grigoriev I.V."/>
            <person name="Debets A.J.M."/>
        </authorList>
    </citation>
    <scope>NUCLEOTIDE SEQUENCE [LARGE SCALE GENOMIC DNA]</scope>
    <source>
        <strain evidence="1 2">F11</strain>
    </source>
</reference>
<protein>
    <submittedName>
        <fullName evidence="1">Uncharacterized protein</fullName>
    </submittedName>
</protein>
<dbReference type="RefSeq" id="XP_028470018.1">
    <property type="nucleotide sequence ID" value="XM_028610152.1"/>
</dbReference>
<dbReference type="EMBL" id="ML119051">
    <property type="protein sequence ID" value="ROT42212.1"/>
    <property type="molecule type" value="Genomic_DNA"/>
</dbReference>
<sequence length="100" mass="11183">MLPREKHGDEARKALKERVQEIKGLGQVGSDIFLGSIQNFFPNVAPFLDNRSRKTAQKIGLGDDLDKIFEAVASDVARMAQLEVALTKIRLDKREGEFKA</sequence>
<name>A0A3N2Q629_SODAK</name>
<dbReference type="Proteomes" id="UP000272025">
    <property type="component" value="Unassembled WGS sequence"/>
</dbReference>
<organism evidence="1 2">
    <name type="scientific">Sodiomyces alkalinus (strain CBS 110278 / VKM F-3762 / F11)</name>
    <name type="common">Alkaliphilic filamentous fungus</name>
    <dbReference type="NCBI Taxonomy" id="1314773"/>
    <lineage>
        <taxon>Eukaryota</taxon>
        <taxon>Fungi</taxon>
        <taxon>Dikarya</taxon>
        <taxon>Ascomycota</taxon>
        <taxon>Pezizomycotina</taxon>
        <taxon>Sordariomycetes</taxon>
        <taxon>Hypocreomycetidae</taxon>
        <taxon>Glomerellales</taxon>
        <taxon>Plectosphaerellaceae</taxon>
        <taxon>Sodiomyces</taxon>
    </lineage>
</organism>
<dbReference type="OrthoDB" id="10254671at2759"/>